<sequence length="196" mass="22301">LHPFQGSGVCMQRLSVKSVPAGLSTTCRPWRHYRVHALNFRVSMGLIFEISALKLGCLQSVFNLGSQSGVLQQLGYGGPFPQTLFKGFPFLTSNLNQVETRGVDTMMNVQTCTTALSFIDSIIYTLGFMYVLLSGQQKRINLVIQIYTSAGEDKIWVLAAYKREKQDYQLKDKRKWLEELTDFQYRLLEHGIDGKY</sequence>
<evidence type="ECO:0000313" key="1">
    <source>
        <dbReference type="EMBL" id="KAI3928174.1"/>
    </source>
</evidence>
<accession>A0AAD4XMM7</accession>
<keyword evidence="2" id="KW-1185">Reference proteome</keyword>
<name>A0AAD4XMM7_9MAGN</name>
<dbReference type="Proteomes" id="UP001202328">
    <property type="component" value="Unassembled WGS sequence"/>
</dbReference>
<dbReference type="EMBL" id="JAJJMB010007708">
    <property type="protein sequence ID" value="KAI3928174.1"/>
    <property type="molecule type" value="Genomic_DNA"/>
</dbReference>
<protein>
    <submittedName>
        <fullName evidence="1">Uncharacterized protein</fullName>
    </submittedName>
</protein>
<dbReference type="AlphaFoldDB" id="A0AAD4XMM7"/>
<comment type="caution">
    <text evidence="1">The sequence shown here is derived from an EMBL/GenBank/DDBJ whole genome shotgun (WGS) entry which is preliminary data.</text>
</comment>
<feature type="non-terminal residue" evidence="1">
    <location>
        <position position="1"/>
    </location>
</feature>
<organism evidence="1 2">
    <name type="scientific">Papaver atlanticum</name>
    <dbReference type="NCBI Taxonomy" id="357466"/>
    <lineage>
        <taxon>Eukaryota</taxon>
        <taxon>Viridiplantae</taxon>
        <taxon>Streptophyta</taxon>
        <taxon>Embryophyta</taxon>
        <taxon>Tracheophyta</taxon>
        <taxon>Spermatophyta</taxon>
        <taxon>Magnoliopsida</taxon>
        <taxon>Ranunculales</taxon>
        <taxon>Papaveraceae</taxon>
        <taxon>Papaveroideae</taxon>
        <taxon>Papaver</taxon>
    </lineage>
</organism>
<evidence type="ECO:0000313" key="2">
    <source>
        <dbReference type="Proteomes" id="UP001202328"/>
    </source>
</evidence>
<proteinExistence type="predicted"/>
<reference evidence="1" key="1">
    <citation type="submission" date="2022-04" db="EMBL/GenBank/DDBJ databases">
        <title>A functionally conserved STORR gene fusion in Papaver species that diverged 16.8 million years ago.</title>
        <authorList>
            <person name="Catania T."/>
        </authorList>
    </citation>
    <scope>NUCLEOTIDE SEQUENCE</scope>
    <source>
        <strain evidence="1">S-188037</strain>
    </source>
</reference>
<gene>
    <name evidence="1" type="ORF">MKW98_023775</name>
</gene>